<dbReference type="EMBL" id="LR796723">
    <property type="protein sequence ID" value="CAB4161918.1"/>
    <property type="molecule type" value="Genomic_DNA"/>
</dbReference>
<organism evidence="1">
    <name type="scientific">uncultured Caudovirales phage</name>
    <dbReference type="NCBI Taxonomy" id="2100421"/>
    <lineage>
        <taxon>Viruses</taxon>
        <taxon>Duplodnaviria</taxon>
        <taxon>Heunggongvirae</taxon>
        <taxon>Uroviricota</taxon>
        <taxon>Caudoviricetes</taxon>
        <taxon>Peduoviridae</taxon>
        <taxon>Maltschvirus</taxon>
        <taxon>Maltschvirus maltsch</taxon>
    </lineage>
</organism>
<evidence type="ECO:0000313" key="1">
    <source>
        <dbReference type="EMBL" id="CAB4161918.1"/>
    </source>
</evidence>
<sequence>MQTLFQNDKNQRPLDLAIQAINQLRLMLPGASLRDAKKQNNTFNLAAGTFGRYSTSTDDTVLSGNTSYMDGLTAGHRLIVSGMHFTGSVLVLASGKVLFQNCIFDTPVTVDAGGKATFTNCGFKENVVNAGAVANVGICNGWRLGAAHVNTTITFELP</sequence>
<accession>A0A6J5NY13</accession>
<protein>
    <submittedName>
        <fullName evidence="1">Uncharacterized protein</fullName>
    </submittedName>
</protein>
<name>A0A6J5NY13_9CAUD</name>
<reference evidence="1" key="1">
    <citation type="submission" date="2020-04" db="EMBL/GenBank/DDBJ databases">
        <authorList>
            <person name="Chiriac C."/>
            <person name="Salcher M."/>
            <person name="Ghai R."/>
            <person name="Kavagutti S V."/>
        </authorList>
    </citation>
    <scope>NUCLEOTIDE SEQUENCE</scope>
</reference>
<proteinExistence type="predicted"/>
<gene>
    <name evidence="1" type="ORF">UFOVP777_11</name>
</gene>